<accession>J5Q2T8</accession>
<dbReference type="HOGENOM" id="CLU_076420_3_0_1"/>
<comment type="caution">
    <text evidence="7">The sequence shown here is derived from an EMBL/GenBank/DDBJ whole genome shotgun (WGS) entry which is preliminary data.</text>
</comment>
<evidence type="ECO:0000256" key="3">
    <source>
        <dbReference type="ARBA" id="ARBA00022989"/>
    </source>
</evidence>
<keyword evidence="4 5" id="KW-0472">Membrane</keyword>
<proteinExistence type="predicted"/>
<dbReference type="GO" id="GO:0005886">
    <property type="term" value="C:plasma membrane"/>
    <property type="evidence" value="ECO:0007669"/>
    <property type="project" value="InterPro"/>
</dbReference>
<dbReference type="GeneID" id="25990007"/>
<keyword evidence="2 5" id="KW-0812">Transmembrane</keyword>
<keyword evidence="6" id="KW-0732">Signal</keyword>
<dbReference type="InterPro" id="IPR009571">
    <property type="entry name" value="SUR7/Rim9-like_fungi"/>
</dbReference>
<evidence type="ECO:0000256" key="5">
    <source>
        <dbReference type="SAM" id="Phobius"/>
    </source>
</evidence>
<feature type="transmembrane region" description="Helical" evidence="5">
    <location>
        <begin position="118"/>
        <end position="142"/>
    </location>
</feature>
<dbReference type="EMBL" id="ALBS01000333">
    <property type="protein sequence ID" value="EJT45178.1"/>
    <property type="molecule type" value="Genomic_DNA"/>
</dbReference>
<dbReference type="GO" id="GO:0032153">
    <property type="term" value="C:cell division site"/>
    <property type="evidence" value="ECO:0007669"/>
    <property type="project" value="TreeGrafter"/>
</dbReference>
<comment type="subcellular location">
    <subcellularLocation>
        <location evidence="1">Membrane</location>
        <topology evidence="1">Multi-pass membrane protein</topology>
    </subcellularLocation>
</comment>
<sequence length="197" mass="20580">MASPAVPGLFFCFACMVLLLFASVSPPAWNAVNFLKAGTGSGETVYGVFGQCVKGGSCSHRNVCYNLNALGADVVLDSKILHNLSCTLILHPITGALALLAMLMGLIAVCAASRFATILMGLLAILGSIVGLVIFVIDMVLWNVLKNRLTNNNYEAKLGNANWLTLGGVVALLLAACTSMCGACGRFATGRMAGEKY</sequence>
<evidence type="ECO:0000313" key="7">
    <source>
        <dbReference type="EMBL" id="EJT45178.1"/>
    </source>
</evidence>
<evidence type="ECO:0000256" key="4">
    <source>
        <dbReference type="ARBA" id="ARBA00023136"/>
    </source>
</evidence>
<feature type="chain" id="PRO_5003784677" description="Pali-domain-containing protein" evidence="6">
    <location>
        <begin position="31"/>
        <end position="197"/>
    </location>
</feature>
<dbReference type="VEuPathDB" id="FungiDB:A1Q1_06495"/>
<dbReference type="RefSeq" id="XP_014177084.1">
    <property type="nucleotide sequence ID" value="XM_014321609.1"/>
</dbReference>
<dbReference type="KEGG" id="tasa:A1Q1_06495"/>
<reference evidence="7 8" key="1">
    <citation type="journal article" date="2012" name="Eukaryot. Cell">
        <title>Draft genome sequence of CBS 2479, the standard type strain of Trichosporon asahii.</title>
        <authorList>
            <person name="Yang R.Y."/>
            <person name="Li H.T."/>
            <person name="Zhu H."/>
            <person name="Zhou G.P."/>
            <person name="Wang M."/>
            <person name="Wang L."/>
        </authorList>
    </citation>
    <scope>NUCLEOTIDE SEQUENCE [LARGE SCALE GENOMIC DNA]</scope>
    <source>
        <strain evidence="8">ATCC 90039 / CBS 2479 / JCM 2466 / KCTC 7840 / NCYC 2677 / UAMH 7654</strain>
    </source>
</reference>
<dbReference type="AlphaFoldDB" id="J5Q2T8"/>
<feature type="transmembrane region" description="Helical" evidence="5">
    <location>
        <begin position="89"/>
        <end position="111"/>
    </location>
</feature>
<evidence type="ECO:0000256" key="1">
    <source>
        <dbReference type="ARBA" id="ARBA00004141"/>
    </source>
</evidence>
<protein>
    <recommendedName>
        <fullName evidence="9">Pali-domain-containing protein</fullName>
    </recommendedName>
</protein>
<dbReference type="PANTHER" id="PTHR28013">
    <property type="entry name" value="PROTEIN DCV1-RELATED"/>
    <property type="match status" value="1"/>
</dbReference>
<dbReference type="GO" id="GO:0035838">
    <property type="term" value="C:growing cell tip"/>
    <property type="evidence" value="ECO:0007669"/>
    <property type="project" value="TreeGrafter"/>
</dbReference>
<keyword evidence="3 5" id="KW-1133">Transmembrane helix</keyword>
<dbReference type="InterPro" id="IPR051380">
    <property type="entry name" value="pH-response_reg_palI/RIM9"/>
</dbReference>
<evidence type="ECO:0000256" key="6">
    <source>
        <dbReference type="SAM" id="SignalP"/>
    </source>
</evidence>
<evidence type="ECO:0000313" key="8">
    <source>
        <dbReference type="Proteomes" id="UP000002748"/>
    </source>
</evidence>
<gene>
    <name evidence="7" type="ORF">A1Q1_06495</name>
</gene>
<name>J5Q2T8_TRIAS</name>
<feature type="signal peptide" evidence="6">
    <location>
        <begin position="1"/>
        <end position="30"/>
    </location>
</feature>
<dbReference type="PANTHER" id="PTHR28013:SF3">
    <property type="entry name" value="PROTEIN DCV1-RELATED"/>
    <property type="match status" value="1"/>
</dbReference>
<feature type="transmembrane region" description="Helical" evidence="5">
    <location>
        <begin position="162"/>
        <end position="188"/>
    </location>
</feature>
<organism evidence="7 8">
    <name type="scientific">Trichosporon asahii var. asahii (strain ATCC 90039 / CBS 2479 / JCM 2466 / KCTC 7840 / NBRC 103889/ NCYC 2677 / UAMH 7654)</name>
    <name type="common">Yeast</name>
    <dbReference type="NCBI Taxonomy" id="1186058"/>
    <lineage>
        <taxon>Eukaryota</taxon>
        <taxon>Fungi</taxon>
        <taxon>Dikarya</taxon>
        <taxon>Basidiomycota</taxon>
        <taxon>Agaricomycotina</taxon>
        <taxon>Tremellomycetes</taxon>
        <taxon>Trichosporonales</taxon>
        <taxon>Trichosporonaceae</taxon>
        <taxon>Trichosporon</taxon>
    </lineage>
</organism>
<evidence type="ECO:0008006" key="9">
    <source>
        <dbReference type="Google" id="ProtNLM"/>
    </source>
</evidence>
<evidence type="ECO:0000256" key="2">
    <source>
        <dbReference type="ARBA" id="ARBA00022692"/>
    </source>
</evidence>
<dbReference type="Pfam" id="PF06687">
    <property type="entry name" value="SUR7"/>
    <property type="match status" value="1"/>
</dbReference>
<dbReference type="OrthoDB" id="2354757at2759"/>
<dbReference type="Proteomes" id="UP000002748">
    <property type="component" value="Unassembled WGS sequence"/>
</dbReference>